<name>A0AAD9NPL1_RIDPI</name>
<reference evidence="3" key="1">
    <citation type="journal article" date="2023" name="Mol. Biol. Evol.">
        <title>Third-Generation Sequencing Reveals the Adaptive Role of the Epigenome in Three Deep-Sea Polychaetes.</title>
        <authorList>
            <person name="Perez M."/>
            <person name="Aroh O."/>
            <person name="Sun Y."/>
            <person name="Lan Y."/>
            <person name="Juniper S.K."/>
            <person name="Young C.R."/>
            <person name="Angers B."/>
            <person name="Qian P.Y."/>
        </authorList>
    </citation>
    <scope>NUCLEOTIDE SEQUENCE</scope>
    <source>
        <strain evidence="3">R07B-5</strain>
    </source>
</reference>
<feature type="compositionally biased region" description="Polar residues" evidence="1">
    <location>
        <begin position="57"/>
        <end position="79"/>
    </location>
</feature>
<proteinExistence type="predicted"/>
<comment type="caution">
    <text evidence="3">The sequence shown here is derived from an EMBL/GenBank/DDBJ whole genome shotgun (WGS) entry which is preliminary data.</text>
</comment>
<dbReference type="Proteomes" id="UP001209878">
    <property type="component" value="Unassembled WGS sequence"/>
</dbReference>
<gene>
    <name evidence="3" type="ORF">NP493_583g01048</name>
</gene>
<dbReference type="InterPro" id="IPR026905">
    <property type="entry name" value="ASX-like_PHD"/>
</dbReference>
<feature type="region of interest" description="Disordered" evidence="1">
    <location>
        <begin position="57"/>
        <end position="97"/>
    </location>
</feature>
<dbReference type="GO" id="GO:0035517">
    <property type="term" value="C:PR-DUB complex"/>
    <property type="evidence" value="ECO:0007669"/>
    <property type="project" value="TreeGrafter"/>
</dbReference>
<evidence type="ECO:0000313" key="3">
    <source>
        <dbReference type="EMBL" id="KAK2177700.1"/>
    </source>
</evidence>
<protein>
    <recommendedName>
        <fullName evidence="2">Protein ASX-like PHD domain-containing protein</fullName>
    </recommendedName>
</protein>
<dbReference type="PANTHER" id="PTHR13578:SF20">
    <property type="entry name" value="POLYCOMB PROTEIN ASX"/>
    <property type="match status" value="1"/>
</dbReference>
<dbReference type="InterPro" id="IPR024811">
    <property type="entry name" value="ASX/ASX-like"/>
</dbReference>
<sequence length="661" mass="69272">MYGDKRSKRKRPSCSQIDSTAAVLPPVSRTPSTRIQPNRARLVSTILRRRTISQNVAASTGTECNRRSSQPATATTTSCNEKKPPAPAISSSGGEKTTAVSTLVSTAASGKKVVQKQPVAPSVGPSKICANNQTLLQQLKRPLEIRPTTPKVPPVKKARSEDTVTTSVTVPASLRQSTPSSGALPQQKKGGTVKGVVTGGASVARLPQGHTRTLAQIKAQTKAKLHARSQKPNILICPKPKEPTTIAPADGVNLLRSQKICQEMIEKSRQSSAQSPALATTTSVHSAPCQTNIMTVPTQHMRVKSIDSNGLKMKLGPVICTTKPSAVSTTPILMTPISTKKPLQASTTVIINNTSSPRASSNAVTPPISTRVIDASTLPLTSAPAVSVGVASTASVTTSDSSNSQPVKVLWVNQSGADRRCLMLSTDSNGNGILRIPSRPNSVLTVRSEAQGPPRANSAPPINLPAHRIIKTIYIKRTNRPDSTGPPTSDASSAANKISLSSSHPSLQRLLSQKDLKGNLPDATPLQNAGLQPHLNQLLSTSLSNGQLVMGASQVVLPQNGMHQTLPSGYHSQGVLVHMPVPAAQAVPVAQYPQTMLASNVPSSNPSVGDVAAIHAPGTTTEQSNCACNLKAMVMCQKCGAFCHDECIGPSKLCVTCLITT</sequence>
<organism evidence="3 4">
    <name type="scientific">Ridgeia piscesae</name>
    <name type="common">Tubeworm</name>
    <dbReference type="NCBI Taxonomy" id="27915"/>
    <lineage>
        <taxon>Eukaryota</taxon>
        <taxon>Metazoa</taxon>
        <taxon>Spiralia</taxon>
        <taxon>Lophotrochozoa</taxon>
        <taxon>Annelida</taxon>
        <taxon>Polychaeta</taxon>
        <taxon>Sedentaria</taxon>
        <taxon>Canalipalpata</taxon>
        <taxon>Sabellida</taxon>
        <taxon>Siboglinidae</taxon>
        <taxon>Ridgeia</taxon>
    </lineage>
</organism>
<evidence type="ECO:0000259" key="2">
    <source>
        <dbReference type="Pfam" id="PF13922"/>
    </source>
</evidence>
<evidence type="ECO:0000256" key="1">
    <source>
        <dbReference type="SAM" id="MobiDB-lite"/>
    </source>
</evidence>
<feature type="region of interest" description="Disordered" evidence="1">
    <location>
        <begin position="1"/>
        <end position="37"/>
    </location>
</feature>
<dbReference type="PANTHER" id="PTHR13578">
    <property type="entry name" value="ADDITIONAL SEX COMBS LIKE PROTEIN ASXL"/>
    <property type="match status" value="1"/>
</dbReference>
<evidence type="ECO:0000313" key="4">
    <source>
        <dbReference type="Proteomes" id="UP001209878"/>
    </source>
</evidence>
<dbReference type="GO" id="GO:0003677">
    <property type="term" value="F:DNA binding"/>
    <property type="evidence" value="ECO:0007669"/>
    <property type="project" value="InterPro"/>
</dbReference>
<feature type="compositionally biased region" description="Low complexity" evidence="1">
    <location>
        <begin position="491"/>
        <end position="503"/>
    </location>
</feature>
<feature type="compositionally biased region" description="Basic residues" evidence="1">
    <location>
        <begin position="1"/>
        <end position="12"/>
    </location>
</feature>
<dbReference type="Pfam" id="PF13922">
    <property type="entry name" value="PHD_3"/>
    <property type="match status" value="1"/>
</dbReference>
<dbReference type="GO" id="GO:0003682">
    <property type="term" value="F:chromatin binding"/>
    <property type="evidence" value="ECO:0007669"/>
    <property type="project" value="TreeGrafter"/>
</dbReference>
<accession>A0AAD9NPL1</accession>
<dbReference type="GO" id="GO:0045944">
    <property type="term" value="P:positive regulation of transcription by RNA polymerase II"/>
    <property type="evidence" value="ECO:0007669"/>
    <property type="project" value="TreeGrafter"/>
</dbReference>
<feature type="region of interest" description="Disordered" evidence="1">
    <location>
        <begin position="476"/>
        <end position="503"/>
    </location>
</feature>
<dbReference type="AlphaFoldDB" id="A0AAD9NPL1"/>
<feature type="domain" description="Protein ASX-like PHD" evidence="2">
    <location>
        <begin position="619"/>
        <end position="659"/>
    </location>
</feature>
<dbReference type="EMBL" id="JAODUO010000583">
    <property type="protein sequence ID" value="KAK2177700.1"/>
    <property type="molecule type" value="Genomic_DNA"/>
</dbReference>
<feature type="region of interest" description="Disordered" evidence="1">
    <location>
        <begin position="146"/>
        <end position="166"/>
    </location>
</feature>
<dbReference type="GO" id="GO:0009887">
    <property type="term" value="P:animal organ morphogenesis"/>
    <property type="evidence" value="ECO:0007669"/>
    <property type="project" value="TreeGrafter"/>
</dbReference>
<feature type="compositionally biased region" description="Polar residues" evidence="1">
    <location>
        <begin position="481"/>
        <end position="490"/>
    </location>
</feature>
<keyword evidence="4" id="KW-1185">Reference proteome</keyword>